<dbReference type="EMBL" id="BK015115">
    <property type="protein sequence ID" value="DAD91515.1"/>
    <property type="molecule type" value="Genomic_DNA"/>
</dbReference>
<evidence type="ECO:0000313" key="1">
    <source>
        <dbReference type="EMBL" id="DAD91515.1"/>
    </source>
</evidence>
<proteinExistence type="predicted"/>
<name>A0A8S5NBR5_9CAUD</name>
<accession>A0A8S5NBR5</accession>
<protein>
    <submittedName>
        <fullName evidence="1">Uncharacterized protein</fullName>
    </submittedName>
</protein>
<reference evidence="1" key="1">
    <citation type="journal article" date="2021" name="Proc. Natl. Acad. Sci. U.S.A.">
        <title>A Catalog of Tens of Thousands of Viruses from Human Metagenomes Reveals Hidden Associations with Chronic Diseases.</title>
        <authorList>
            <person name="Tisza M.J."/>
            <person name="Buck C.B."/>
        </authorList>
    </citation>
    <scope>NUCLEOTIDE SEQUENCE</scope>
    <source>
        <strain evidence="1">Ctx322</strain>
    </source>
</reference>
<organism evidence="1">
    <name type="scientific">Myoviridae sp. ctx322</name>
    <dbReference type="NCBI Taxonomy" id="2826711"/>
    <lineage>
        <taxon>Viruses</taxon>
        <taxon>Duplodnaviria</taxon>
        <taxon>Heunggongvirae</taxon>
        <taxon>Uroviricota</taxon>
        <taxon>Caudoviricetes</taxon>
    </lineage>
</organism>
<sequence>MTEKSTGSYQSIKELMPFNFKAFGWKPLKSNTYLDEQLYLQDLIEFTEERSNIDFIFFNPDLCPDRVPIKEIKRQLGPSGKKINLILNNGFQIVFTNYFLWSNCLWLRDKLTNRLYPIYEYDHSDNSDMETFRRLWNKPILQIPRPYIQPGDILITDTLIDNKPVSTFSVIASYSQGESVWIYDLSPDSLKLSLREQKLNPNKVFRTL</sequence>